<organism evidence="1">
    <name type="scientific">marine sediment metagenome</name>
    <dbReference type="NCBI Taxonomy" id="412755"/>
    <lineage>
        <taxon>unclassified sequences</taxon>
        <taxon>metagenomes</taxon>
        <taxon>ecological metagenomes</taxon>
    </lineage>
</organism>
<dbReference type="InterPro" id="IPR029035">
    <property type="entry name" value="DHS-like_NAD/FAD-binding_dom"/>
</dbReference>
<protein>
    <recommendedName>
        <fullName evidence="2">Deacetylase sirtuin-type domain-containing protein</fullName>
    </recommendedName>
</protein>
<feature type="non-terminal residue" evidence="1">
    <location>
        <position position="34"/>
    </location>
</feature>
<dbReference type="EMBL" id="LAZR01005795">
    <property type="protein sequence ID" value="KKM97064.1"/>
    <property type="molecule type" value="Genomic_DNA"/>
</dbReference>
<evidence type="ECO:0008006" key="2">
    <source>
        <dbReference type="Google" id="ProtNLM"/>
    </source>
</evidence>
<comment type="caution">
    <text evidence="1">The sequence shown here is derived from an EMBL/GenBank/DDBJ whole genome shotgun (WGS) entry which is preliminary data.</text>
</comment>
<gene>
    <name evidence="1" type="ORF">LCGC14_1171750</name>
</gene>
<name>A0A0F9LPM9_9ZZZZ</name>
<evidence type="ECO:0000313" key="1">
    <source>
        <dbReference type="EMBL" id="KKM97064.1"/>
    </source>
</evidence>
<reference evidence="1" key="1">
    <citation type="journal article" date="2015" name="Nature">
        <title>Complex archaea that bridge the gap between prokaryotes and eukaryotes.</title>
        <authorList>
            <person name="Spang A."/>
            <person name="Saw J.H."/>
            <person name="Jorgensen S.L."/>
            <person name="Zaremba-Niedzwiedzka K."/>
            <person name="Martijn J."/>
            <person name="Lind A.E."/>
            <person name="van Eijk R."/>
            <person name="Schleper C."/>
            <person name="Guy L."/>
            <person name="Ettema T.J."/>
        </authorList>
    </citation>
    <scope>NUCLEOTIDE SEQUENCE</scope>
</reference>
<accession>A0A0F9LPM9</accession>
<dbReference type="AlphaFoldDB" id="A0A0F9LPM9"/>
<proteinExistence type="predicted"/>
<sequence>MKSVKQIERENIKKAALFLQQSKNAVALTGAGIS</sequence>
<dbReference type="SUPFAM" id="SSF52467">
    <property type="entry name" value="DHS-like NAD/FAD-binding domain"/>
    <property type="match status" value="1"/>
</dbReference>